<keyword evidence="3" id="KW-1185">Reference proteome</keyword>
<dbReference type="EMBL" id="JANPWB010000007">
    <property type="protein sequence ID" value="KAJ1173061.1"/>
    <property type="molecule type" value="Genomic_DNA"/>
</dbReference>
<proteinExistence type="predicted"/>
<organism evidence="2 3">
    <name type="scientific">Pleurodeles waltl</name>
    <name type="common">Iberian ribbed newt</name>
    <dbReference type="NCBI Taxonomy" id="8319"/>
    <lineage>
        <taxon>Eukaryota</taxon>
        <taxon>Metazoa</taxon>
        <taxon>Chordata</taxon>
        <taxon>Craniata</taxon>
        <taxon>Vertebrata</taxon>
        <taxon>Euteleostomi</taxon>
        <taxon>Amphibia</taxon>
        <taxon>Batrachia</taxon>
        <taxon>Caudata</taxon>
        <taxon>Salamandroidea</taxon>
        <taxon>Salamandridae</taxon>
        <taxon>Pleurodelinae</taxon>
        <taxon>Pleurodeles</taxon>
    </lineage>
</organism>
<dbReference type="AlphaFoldDB" id="A0AAV7T9U0"/>
<name>A0AAV7T9U0_PLEWA</name>
<evidence type="ECO:0000256" key="1">
    <source>
        <dbReference type="SAM" id="MobiDB-lite"/>
    </source>
</evidence>
<feature type="non-terminal residue" evidence="2">
    <location>
        <position position="1"/>
    </location>
</feature>
<feature type="compositionally biased region" description="Low complexity" evidence="1">
    <location>
        <begin position="55"/>
        <end position="75"/>
    </location>
</feature>
<sequence>HPKARRGHQKVRPRRLPPPLPQRWEVPLPPLVPQLWLNGSAVPTAQTTNARTSTGAPDDAGAAEGGLSAAAATGG</sequence>
<feature type="compositionally biased region" description="Polar residues" evidence="1">
    <location>
        <begin position="42"/>
        <end position="54"/>
    </location>
</feature>
<dbReference type="Proteomes" id="UP001066276">
    <property type="component" value="Chromosome 4_1"/>
</dbReference>
<feature type="region of interest" description="Disordered" evidence="1">
    <location>
        <begin position="1"/>
        <end position="27"/>
    </location>
</feature>
<evidence type="ECO:0000313" key="3">
    <source>
        <dbReference type="Proteomes" id="UP001066276"/>
    </source>
</evidence>
<accession>A0AAV7T9U0</accession>
<gene>
    <name evidence="2" type="ORF">NDU88_004903</name>
</gene>
<feature type="compositionally biased region" description="Basic residues" evidence="1">
    <location>
        <begin position="1"/>
        <end position="15"/>
    </location>
</feature>
<reference evidence="2" key="1">
    <citation type="journal article" date="2022" name="bioRxiv">
        <title>Sequencing and chromosome-scale assembly of the giantPleurodeles waltlgenome.</title>
        <authorList>
            <person name="Brown T."/>
            <person name="Elewa A."/>
            <person name="Iarovenko S."/>
            <person name="Subramanian E."/>
            <person name="Araus A.J."/>
            <person name="Petzold A."/>
            <person name="Susuki M."/>
            <person name="Suzuki K.-i.T."/>
            <person name="Hayashi T."/>
            <person name="Toyoda A."/>
            <person name="Oliveira C."/>
            <person name="Osipova E."/>
            <person name="Leigh N.D."/>
            <person name="Simon A."/>
            <person name="Yun M.H."/>
        </authorList>
    </citation>
    <scope>NUCLEOTIDE SEQUENCE</scope>
    <source>
        <strain evidence="2">20211129_DDA</strain>
        <tissue evidence="2">Liver</tissue>
    </source>
</reference>
<feature type="compositionally biased region" description="Pro residues" evidence="1">
    <location>
        <begin position="16"/>
        <end position="27"/>
    </location>
</feature>
<feature type="non-terminal residue" evidence="2">
    <location>
        <position position="75"/>
    </location>
</feature>
<protein>
    <submittedName>
        <fullName evidence="2">Uncharacterized protein</fullName>
    </submittedName>
</protein>
<evidence type="ECO:0000313" key="2">
    <source>
        <dbReference type="EMBL" id="KAJ1173061.1"/>
    </source>
</evidence>
<feature type="region of interest" description="Disordered" evidence="1">
    <location>
        <begin position="42"/>
        <end position="75"/>
    </location>
</feature>
<comment type="caution">
    <text evidence="2">The sequence shown here is derived from an EMBL/GenBank/DDBJ whole genome shotgun (WGS) entry which is preliminary data.</text>
</comment>